<reference evidence="1 3" key="1">
    <citation type="journal article" date="2014" name="Genome Announc.">
        <title>Draft Genome Sequence of Xylella fastidiosa Pear Leaf Scorch Strain in Taiwan.</title>
        <authorList>
            <person name="Su C.C."/>
            <person name="Deng W.L."/>
            <person name="Jan F.J."/>
            <person name="Chang C.J."/>
            <person name="Huang H."/>
            <person name="Chen J."/>
        </authorList>
    </citation>
    <scope>NUCLEOTIDE SEQUENCE [LARGE SCALE GENOMIC DNA]</scope>
    <source>
        <strain evidence="1 3">PLS229</strain>
    </source>
</reference>
<dbReference type="PATRIC" id="fig|1444770.3.peg.1795"/>
<dbReference type="EMBL" id="JAJPPU010000002">
    <property type="protein sequence ID" value="MCD8473881.1"/>
    <property type="molecule type" value="Genomic_DNA"/>
</dbReference>
<dbReference type="eggNOG" id="COG4974">
    <property type="taxonomic scope" value="Bacteria"/>
</dbReference>
<reference evidence="2" key="2">
    <citation type="submission" date="2021-11" db="EMBL/GenBank/DDBJ databases">
        <title>Genome sequence of Xylella taiwanensis PLS432.</title>
        <authorList>
            <person name="Weng L.-W."/>
            <person name="Su C.-C."/>
            <person name="Tsai C.-W."/>
            <person name="Kuo C.-H."/>
        </authorList>
    </citation>
    <scope>NUCLEOTIDE SEQUENCE</scope>
    <source>
        <strain evidence="2">PLS432</strain>
    </source>
</reference>
<organism evidence="1 3">
    <name type="scientific">Xylella taiwanensis</name>
    <dbReference type="NCBI Taxonomy" id="1444770"/>
    <lineage>
        <taxon>Bacteria</taxon>
        <taxon>Pseudomonadati</taxon>
        <taxon>Pseudomonadota</taxon>
        <taxon>Gammaproteobacteria</taxon>
        <taxon>Lysobacterales</taxon>
        <taxon>Lysobacteraceae</taxon>
        <taxon>Xylella</taxon>
    </lineage>
</organism>
<dbReference type="Proteomes" id="UP001430701">
    <property type="component" value="Unassembled WGS sequence"/>
</dbReference>
<dbReference type="Proteomes" id="UP000020406">
    <property type="component" value="Unassembled WGS sequence"/>
</dbReference>
<sequence length="130" mass="14849">MPTHEAFAAILQFATHRGRLKPHTAGSVPCYIAPLIYITYTCRLRGIEAITLTEANTTEHGILSNRRKRSRDNITRWTPSLRQAWKELLTHRAAVLNRNHLPQQLRPKDRHLVLAESGRPLTKSALDPAW</sequence>
<comment type="caution">
    <text evidence="1">The sequence shown here is derived from an EMBL/GenBank/DDBJ whole genome shotgun (WGS) entry which is preliminary data.</text>
</comment>
<dbReference type="EMBL" id="JDSQ01000011">
    <property type="protein sequence ID" value="EWS78043.1"/>
    <property type="molecule type" value="Genomic_DNA"/>
</dbReference>
<evidence type="ECO:0000313" key="3">
    <source>
        <dbReference type="Proteomes" id="UP000020406"/>
    </source>
</evidence>
<name>Z9JJB9_9GAMM</name>
<dbReference type="AlphaFoldDB" id="Z9JJB9"/>
<proteinExistence type="predicted"/>
<dbReference type="RefSeq" id="WP_051482319.1">
    <property type="nucleotide sequence ID" value="NZ_CP053627.1"/>
</dbReference>
<keyword evidence="4" id="KW-1185">Reference proteome</keyword>
<gene>
    <name evidence="1" type="ORF">AF72_07545</name>
    <name evidence="2" type="ORF">LPH55_10560</name>
</gene>
<evidence type="ECO:0000313" key="1">
    <source>
        <dbReference type="EMBL" id="EWS78043.1"/>
    </source>
</evidence>
<evidence type="ECO:0000313" key="4">
    <source>
        <dbReference type="Proteomes" id="UP001430701"/>
    </source>
</evidence>
<dbReference type="STRING" id="1444770.AF72_07545"/>
<accession>Z9JJB9</accession>
<protein>
    <recommendedName>
        <fullName evidence="5">Integrase</fullName>
    </recommendedName>
</protein>
<evidence type="ECO:0000313" key="2">
    <source>
        <dbReference type="EMBL" id="MCD8473881.1"/>
    </source>
</evidence>
<dbReference type="OrthoDB" id="6173494at2"/>
<evidence type="ECO:0008006" key="5">
    <source>
        <dbReference type="Google" id="ProtNLM"/>
    </source>
</evidence>
<dbReference type="GeneID" id="68900781"/>